<gene>
    <name evidence="1" type="ORF">GCM10007857_79530</name>
</gene>
<dbReference type="EMBL" id="BSOW01000044">
    <property type="protein sequence ID" value="GLR91236.1"/>
    <property type="molecule type" value="Genomic_DNA"/>
</dbReference>
<evidence type="ECO:0000313" key="2">
    <source>
        <dbReference type="Proteomes" id="UP001156905"/>
    </source>
</evidence>
<accession>A0ABQ6BF50</accession>
<proteinExistence type="predicted"/>
<sequence>MTLRDAGEHIAALPKAMHGRPELAGGNGGAFLVAEKGGPTVRARVGVMRALNRKNQVSMTGWRFRPCKLVTK</sequence>
<evidence type="ECO:0000313" key="1">
    <source>
        <dbReference type="EMBL" id="GLR91236.1"/>
    </source>
</evidence>
<protein>
    <submittedName>
        <fullName evidence="1">Uncharacterized protein</fullName>
    </submittedName>
</protein>
<keyword evidence="2" id="KW-1185">Reference proteome</keyword>
<organism evidence="1 2">
    <name type="scientific">Bradyrhizobium iriomotense</name>
    <dbReference type="NCBI Taxonomy" id="441950"/>
    <lineage>
        <taxon>Bacteria</taxon>
        <taxon>Pseudomonadati</taxon>
        <taxon>Pseudomonadota</taxon>
        <taxon>Alphaproteobacteria</taxon>
        <taxon>Hyphomicrobiales</taxon>
        <taxon>Nitrobacteraceae</taxon>
        <taxon>Bradyrhizobium</taxon>
    </lineage>
</organism>
<dbReference type="Proteomes" id="UP001156905">
    <property type="component" value="Unassembled WGS sequence"/>
</dbReference>
<comment type="caution">
    <text evidence="1">The sequence shown here is derived from an EMBL/GenBank/DDBJ whole genome shotgun (WGS) entry which is preliminary data.</text>
</comment>
<name>A0ABQ6BF50_9BRAD</name>
<reference evidence="2" key="1">
    <citation type="journal article" date="2019" name="Int. J. Syst. Evol. Microbiol.">
        <title>The Global Catalogue of Microorganisms (GCM) 10K type strain sequencing project: providing services to taxonomists for standard genome sequencing and annotation.</title>
        <authorList>
            <consortium name="The Broad Institute Genomics Platform"/>
            <consortium name="The Broad Institute Genome Sequencing Center for Infectious Disease"/>
            <person name="Wu L."/>
            <person name="Ma J."/>
        </authorList>
    </citation>
    <scope>NUCLEOTIDE SEQUENCE [LARGE SCALE GENOMIC DNA]</scope>
    <source>
        <strain evidence="2">NBRC 102520</strain>
    </source>
</reference>